<organism evidence="1">
    <name type="scientific">White spot syndrome virus</name>
    <dbReference type="NCBI Taxonomy" id="342409"/>
    <lineage>
        <taxon>Viruses</taxon>
        <taxon>Viruses incertae sedis</taxon>
        <taxon>Naldaviricetes</taxon>
        <taxon>Nimaviridae</taxon>
        <taxon>Whispovirus</taxon>
    </lineage>
</organism>
<dbReference type="EMBL" id="MF768985">
    <property type="protein sequence ID" value="ATU83913.1"/>
    <property type="molecule type" value="Genomic_DNA"/>
</dbReference>
<reference evidence="1" key="1">
    <citation type="journal article" date="2018" name="Aquaculture">
        <title>Complete genome sequence of a white spot syndrome virus associated with a disease incursion in Australia.</title>
        <authorList>
            <person name="Oakey J."/>
            <person name="Smith C.S."/>
        </authorList>
    </citation>
    <scope>NUCLEOTIDE SEQUENCE [LARGE SCALE GENOMIC DNA]</scope>
    <source>
        <strain evidence="1">WSSV-AU</strain>
    </source>
</reference>
<evidence type="ECO:0000313" key="1">
    <source>
        <dbReference type="EMBL" id="ATU83913.1"/>
    </source>
</evidence>
<dbReference type="Proteomes" id="UP000267516">
    <property type="component" value="Segment"/>
</dbReference>
<proteinExistence type="predicted"/>
<sequence length="75" mass="8678">MQVLPSLTLSFVLLPSLSPPARMEMLQQRKLFWGLFSTRLWRSTRDSRCLEEEKWSPGVLKLVPSSAIQCPLFSR</sequence>
<name>A0A2D3I6A1_9VIRU</name>
<accession>A0A2D3I6A1</accession>
<protein>
    <submittedName>
        <fullName evidence="1">ORF413</fullName>
    </submittedName>
</protein>